<comment type="function">
    <text evidence="5">E3 ubiquitin-protein ligase.</text>
</comment>
<keyword evidence="4 5" id="KW-0833">Ubl conjugation pathway</keyword>
<feature type="region of interest" description="Disordered" evidence="6">
    <location>
        <begin position="69"/>
        <end position="94"/>
    </location>
</feature>
<evidence type="ECO:0000313" key="8">
    <source>
        <dbReference type="Proteomes" id="UP000322667"/>
    </source>
</evidence>
<evidence type="ECO:0000256" key="4">
    <source>
        <dbReference type="ARBA" id="ARBA00022786"/>
    </source>
</evidence>
<evidence type="ECO:0000256" key="2">
    <source>
        <dbReference type="ARBA" id="ARBA00004906"/>
    </source>
</evidence>
<keyword evidence="5" id="KW-0472">Membrane</keyword>
<dbReference type="GO" id="GO:0005789">
    <property type="term" value="C:endoplasmic reticulum membrane"/>
    <property type="evidence" value="ECO:0007669"/>
    <property type="project" value="UniProtKB-SubCell"/>
</dbReference>
<keyword evidence="8" id="KW-1185">Reference proteome</keyword>
<protein>
    <recommendedName>
        <fullName evidence="5">E3 ubiquitin-protein ligase RMA</fullName>
        <ecNumber evidence="5">2.3.2.27</ecNumber>
    </recommendedName>
    <alternativeName>
        <fullName evidence="5">Protein RING membrane-anchor</fullName>
    </alternativeName>
    <alternativeName>
        <fullName evidence="5">RING-type E3 ubiquitin transferase RMA</fullName>
    </alternativeName>
</protein>
<dbReference type="GO" id="GO:0008270">
    <property type="term" value="F:zinc ion binding"/>
    <property type="evidence" value="ECO:0007669"/>
    <property type="project" value="UniProtKB-KW"/>
</dbReference>
<keyword evidence="3 5" id="KW-0808">Transferase</keyword>
<dbReference type="EC" id="2.3.2.27" evidence="5"/>
<comment type="subcellular location">
    <subcellularLocation>
        <location evidence="5">Endoplasmic reticulum membrane</location>
        <topology evidence="5">Single-pass type IV membrane protein</topology>
    </subcellularLocation>
</comment>
<comment type="catalytic activity">
    <reaction evidence="1 5">
        <text>S-ubiquitinyl-[E2 ubiquitin-conjugating enzyme]-L-cysteine + [acceptor protein]-L-lysine = [E2 ubiquitin-conjugating enzyme]-L-cysteine + N(6)-ubiquitinyl-[acceptor protein]-L-lysine.</text>
        <dbReference type="EC" id="2.3.2.27"/>
    </reaction>
</comment>
<sequence>MITRREASTVTSASTQCRIRWSHFVVTCFVGLASINGFPLETKTRNNTICPVCKAEVSDTTLIPLYGRGSVTSKESRPKASQFGMVIPKRPPGPTNGVGTIQGSPNTTDHHGYSYQPQAYFPPLDGYPDSPMFSPGGTPINVPDPVIRMFGEMVYTRVFGNSVTNFYTYPNSYNLQGVQVLGLEGT</sequence>
<dbReference type="PANTHER" id="PTHR12313">
    <property type="entry name" value="E3 UBIQUITIN-PROTEIN LIGASE RNF5-RELATED"/>
    <property type="match status" value="1"/>
</dbReference>
<reference evidence="7 8" key="1">
    <citation type="submission" date="2019-07" db="EMBL/GenBank/DDBJ databases">
        <title>WGS assembly of Gossypium tomentosum.</title>
        <authorList>
            <person name="Chen Z.J."/>
            <person name="Sreedasyam A."/>
            <person name="Ando A."/>
            <person name="Song Q."/>
            <person name="De L."/>
            <person name="Hulse-Kemp A."/>
            <person name="Ding M."/>
            <person name="Ye W."/>
            <person name="Kirkbride R."/>
            <person name="Jenkins J."/>
            <person name="Plott C."/>
            <person name="Lovell J."/>
            <person name="Lin Y.-M."/>
            <person name="Vaughn R."/>
            <person name="Liu B."/>
            <person name="Li W."/>
            <person name="Simpson S."/>
            <person name="Scheffler B."/>
            <person name="Saski C."/>
            <person name="Grover C."/>
            <person name="Hu G."/>
            <person name="Conover J."/>
            <person name="Carlson J."/>
            <person name="Shu S."/>
            <person name="Boston L."/>
            <person name="Williams M."/>
            <person name="Peterson D."/>
            <person name="Mcgee K."/>
            <person name="Jones D."/>
            <person name="Wendel J."/>
            <person name="Stelly D."/>
            <person name="Grimwood J."/>
            <person name="Schmutz J."/>
        </authorList>
    </citation>
    <scope>NUCLEOTIDE SEQUENCE [LARGE SCALE GENOMIC DNA]</scope>
    <source>
        <strain evidence="7">7179.01</strain>
    </source>
</reference>
<dbReference type="GO" id="GO:0016567">
    <property type="term" value="P:protein ubiquitination"/>
    <property type="evidence" value="ECO:0007669"/>
    <property type="project" value="UniProtKB-UniPathway"/>
</dbReference>
<dbReference type="GO" id="GO:0006511">
    <property type="term" value="P:ubiquitin-dependent protein catabolic process"/>
    <property type="evidence" value="ECO:0007669"/>
    <property type="project" value="UniProtKB-UniRule"/>
</dbReference>
<dbReference type="InterPro" id="IPR045103">
    <property type="entry name" value="RNF5/RNF185-like"/>
</dbReference>
<comment type="domain">
    <text evidence="5">The RING-type zinc finger domain is responsible for E3 ligase activity.</text>
</comment>
<evidence type="ECO:0000256" key="5">
    <source>
        <dbReference type="RuleBase" id="RU369090"/>
    </source>
</evidence>
<keyword evidence="5" id="KW-0479">Metal-binding</keyword>
<keyword evidence="5" id="KW-0256">Endoplasmic reticulum</keyword>
<dbReference type="UniPathway" id="UPA00143"/>
<gene>
    <name evidence="7" type="ORF">ES332_D04G177700v1</name>
</gene>
<evidence type="ECO:0000256" key="1">
    <source>
        <dbReference type="ARBA" id="ARBA00000900"/>
    </source>
</evidence>
<comment type="pathway">
    <text evidence="2 5">Protein modification; protein ubiquitination.</text>
</comment>
<name>A0A5D2LFA7_GOSTO</name>
<proteinExistence type="predicted"/>
<dbReference type="EMBL" id="CM017626">
    <property type="protein sequence ID" value="TYH77766.1"/>
    <property type="molecule type" value="Genomic_DNA"/>
</dbReference>
<keyword evidence="5" id="KW-0812">Transmembrane</keyword>
<evidence type="ECO:0000256" key="6">
    <source>
        <dbReference type="SAM" id="MobiDB-lite"/>
    </source>
</evidence>
<organism evidence="7 8">
    <name type="scientific">Gossypium tomentosum</name>
    <name type="common">Hawaiian cotton</name>
    <name type="synonym">Gossypium sandvicense</name>
    <dbReference type="NCBI Taxonomy" id="34277"/>
    <lineage>
        <taxon>Eukaryota</taxon>
        <taxon>Viridiplantae</taxon>
        <taxon>Streptophyta</taxon>
        <taxon>Embryophyta</taxon>
        <taxon>Tracheophyta</taxon>
        <taxon>Spermatophyta</taxon>
        <taxon>Magnoliopsida</taxon>
        <taxon>eudicotyledons</taxon>
        <taxon>Gunneridae</taxon>
        <taxon>Pentapetalae</taxon>
        <taxon>rosids</taxon>
        <taxon>malvids</taxon>
        <taxon>Malvales</taxon>
        <taxon>Malvaceae</taxon>
        <taxon>Malvoideae</taxon>
        <taxon>Gossypium</taxon>
    </lineage>
</organism>
<evidence type="ECO:0000313" key="7">
    <source>
        <dbReference type="EMBL" id="TYH77766.1"/>
    </source>
</evidence>
<accession>A0A5D2LFA7</accession>
<dbReference type="AlphaFoldDB" id="A0A5D2LFA7"/>
<dbReference type="Proteomes" id="UP000322667">
    <property type="component" value="Chromosome D04"/>
</dbReference>
<feature type="transmembrane region" description="Helical" evidence="5">
    <location>
        <begin position="21"/>
        <end position="40"/>
    </location>
</feature>
<evidence type="ECO:0000256" key="3">
    <source>
        <dbReference type="ARBA" id="ARBA00022679"/>
    </source>
</evidence>
<keyword evidence="5" id="KW-0863">Zinc-finger</keyword>
<keyword evidence="5" id="KW-0862">Zinc</keyword>
<dbReference type="GO" id="GO:0061630">
    <property type="term" value="F:ubiquitin protein ligase activity"/>
    <property type="evidence" value="ECO:0007669"/>
    <property type="project" value="UniProtKB-UniRule"/>
</dbReference>
<keyword evidence="5" id="KW-1133">Transmembrane helix</keyword>